<feature type="region of interest" description="Disordered" evidence="1">
    <location>
        <begin position="33"/>
        <end position="53"/>
    </location>
</feature>
<gene>
    <name evidence="4" type="ORF">LMG28140_05825</name>
</gene>
<dbReference type="InterPro" id="IPR051686">
    <property type="entry name" value="Lipoprotein_DolP"/>
</dbReference>
<dbReference type="SMART" id="SM00749">
    <property type="entry name" value="BON"/>
    <property type="match status" value="1"/>
</dbReference>
<keyword evidence="5" id="KW-1185">Reference proteome</keyword>
<comment type="caution">
    <text evidence="4">The sequence shown here is derived from an EMBL/GenBank/DDBJ whole genome shotgun (WGS) entry which is preliminary data.</text>
</comment>
<proteinExistence type="predicted"/>
<accession>A0ABM8P4C7</accession>
<evidence type="ECO:0000313" key="4">
    <source>
        <dbReference type="EMBL" id="CAD6556173.1"/>
    </source>
</evidence>
<feature type="signal peptide" evidence="2">
    <location>
        <begin position="1"/>
        <end position="24"/>
    </location>
</feature>
<sequence>MKAFPAIKMIGGALIVLASINAYAQASDAAPAAASAAPTAKQTRAANRSLSRKVRSALAKTKGLSVSNITVRARGGDVTLQGSVPQQEMVDIATQAAQGVAGVTSVKNALTIRAEGQ</sequence>
<evidence type="ECO:0000256" key="2">
    <source>
        <dbReference type="SAM" id="SignalP"/>
    </source>
</evidence>
<protein>
    <recommendedName>
        <fullName evidence="3">BON domain-containing protein</fullName>
    </recommendedName>
</protein>
<feature type="compositionally biased region" description="Low complexity" evidence="1">
    <location>
        <begin position="33"/>
        <end position="46"/>
    </location>
</feature>
<organism evidence="4 5">
    <name type="scientific">Paraburkholderia metrosideri</name>
    <dbReference type="NCBI Taxonomy" id="580937"/>
    <lineage>
        <taxon>Bacteria</taxon>
        <taxon>Pseudomonadati</taxon>
        <taxon>Pseudomonadota</taxon>
        <taxon>Betaproteobacteria</taxon>
        <taxon>Burkholderiales</taxon>
        <taxon>Burkholderiaceae</taxon>
        <taxon>Paraburkholderia</taxon>
    </lineage>
</organism>
<dbReference type="PANTHER" id="PTHR34606">
    <property type="entry name" value="BON DOMAIN-CONTAINING PROTEIN"/>
    <property type="match status" value="1"/>
</dbReference>
<dbReference type="PANTHER" id="PTHR34606:SF15">
    <property type="entry name" value="BON DOMAIN-CONTAINING PROTEIN"/>
    <property type="match status" value="1"/>
</dbReference>
<evidence type="ECO:0000313" key="5">
    <source>
        <dbReference type="Proteomes" id="UP000598032"/>
    </source>
</evidence>
<dbReference type="EMBL" id="CAJHCP010000015">
    <property type="protein sequence ID" value="CAD6556173.1"/>
    <property type="molecule type" value="Genomic_DNA"/>
</dbReference>
<dbReference type="Gene3D" id="3.30.1340.30">
    <property type="match status" value="1"/>
</dbReference>
<evidence type="ECO:0000256" key="1">
    <source>
        <dbReference type="SAM" id="MobiDB-lite"/>
    </source>
</evidence>
<feature type="chain" id="PRO_5045431795" description="BON domain-containing protein" evidence="2">
    <location>
        <begin position="25"/>
        <end position="117"/>
    </location>
</feature>
<dbReference type="InterPro" id="IPR014004">
    <property type="entry name" value="Transpt-assoc_nodulatn_dom_bac"/>
</dbReference>
<dbReference type="RefSeq" id="WP_201645728.1">
    <property type="nucleotide sequence ID" value="NZ_CAJHCP010000015.1"/>
</dbReference>
<dbReference type="InterPro" id="IPR007055">
    <property type="entry name" value="BON_dom"/>
</dbReference>
<keyword evidence="2" id="KW-0732">Signal</keyword>
<dbReference type="Proteomes" id="UP000598032">
    <property type="component" value="Unassembled WGS sequence"/>
</dbReference>
<name>A0ABM8P4C7_9BURK</name>
<reference evidence="4 5" key="1">
    <citation type="submission" date="2020-10" db="EMBL/GenBank/DDBJ databases">
        <authorList>
            <person name="Peeters C."/>
        </authorList>
    </citation>
    <scope>NUCLEOTIDE SEQUENCE [LARGE SCALE GENOMIC DNA]</scope>
    <source>
        <strain evidence="4 5">LMG 28140</strain>
    </source>
</reference>
<dbReference type="PROSITE" id="PS50914">
    <property type="entry name" value="BON"/>
    <property type="match status" value="1"/>
</dbReference>
<feature type="domain" description="BON" evidence="3">
    <location>
        <begin position="46"/>
        <end position="114"/>
    </location>
</feature>
<dbReference type="Pfam" id="PF04972">
    <property type="entry name" value="BON"/>
    <property type="match status" value="1"/>
</dbReference>
<evidence type="ECO:0000259" key="3">
    <source>
        <dbReference type="PROSITE" id="PS50914"/>
    </source>
</evidence>